<dbReference type="Proteomes" id="UP001368270">
    <property type="component" value="Unassembled WGS sequence"/>
</dbReference>
<sequence length="179" mass="19755">MRIPLLAAISLLSATLAWAEPVSEVSSDLDGDGSAEIFRLTGQEDGDADLVIDTDRWQLIIKDFVWHGAGFGQEASLALAPNGSVQVMSMNESIGRNRWRLTLTIAYRDQAYRVAGYTFTWYDTLDLENSGNCDVNLLSGKGLLALGDKDPEPIRVTWGAVKITDWTHVPVWEGPCEQR</sequence>
<evidence type="ECO:0000313" key="3">
    <source>
        <dbReference type="Proteomes" id="UP001368270"/>
    </source>
</evidence>
<name>A0ABU8QJC7_9RHOB</name>
<dbReference type="RefSeq" id="WP_339404311.1">
    <property type="nucleotide sequence ID" value="NZ_JBBGAZ010000009.1"/>
</dbReference>
<evidence type="ECO:0000313" key="2">
    <source>
        <dbReference type="EMBL" id="MEJ5219513.1"/>
    </source>
</evidence>
<feature type="chain" id="PRO_5046081079" description="VCBS repeat-containing protein" evidence="1">
    <location>
        <begin position="20"/>
        <end position="179"/>
    </location>
</feature>
<proteinExistence type="predicted"/>
<accession>A0ABU8QJC7</accession>
<feature type="signal peptide" evidence="1">
    <location>
        <begin position="1"/>
        <end position="19"/>
    </location>
</feature>
<gene>
    <name evidence="2" type="ORF">WG622_14750</name>
</gene>
<dbReference type="EMBL" id="JBBGAZ010000009">
    <property type="protein sequence ID" value="MEJ5219513.1"/>
    <property type="molecule type" value="Genomic_DNA"/>
</dbReference>
<evidence type="ECO:0000256" key="1">
    <source>
        <dbReference type="SAM" id="SignalP"/>
    </source>
</evidence>
<organism evidence="2 3">
    <name type="scientific">Cognatishimia coralii</name>
    <dbReference type="NCBI Taxonomy" id="3083254"/>
    <lineage>
        <taxon>Bacteria</taxon>
        <taxon>Pseudomonadati</taxon>
        <taxon>Pseudomonadota</taxon>
        <taxon>Alphaproteobacteria</taxon>
        <taxon>Rhodobacterales</taxon>
        <taxon>Paracoccaceae</taxon>
        <taxon>Cognatishimia</taxon>
    </lineage>
</organism>
<comment type="caution">
    <text evidence="2">The sequence shown here is derived from an EMBL/GenBank/DDBJ whole genome shotgun (WGS) entry which is preliminary data.</text>
</comment>
<reference evidence="2 3" key="1">
    <citation type="submission" date="2024-03" db="EMBL/GenBank/DDBJ databases">
        <title>Cognatishimia coralii sp. nov., a marine bacterium isolated from coral surrounding seawater.</title>
        <authorList>
            <person name="Liu X."/>
            <person name="Liu S."/>
            <person name="Sun H."/>
            <person name="Zhang Y."/>
        </authorList>
    </citation>
    <scope>NUCLEOTIDE SEQUENCE [LARGE SCALE GENOMIC DNA]</scope>
    <source>
        <strain evidence="2 3">D5M38</strain>
    </source>
</reference>
<keyword evidence="3" id="KW-1185">Reference proteome</keyword>
<evidence type="ECO:0008006" key="4">
    <source>
        <dbReference type="Google" id="ProtNLM"/>
    </source>
</evidence>
<keyword evidence="1" id="KW-0732">Signal</keyword>
<protein>
    <recommendedName>
        <fullName evidence="4">VCBS repeat-containing protein</fullName>
    </recommendedName>
</protein>